<evidence type="ECO:0000313" key="4">
    <source>
        <dbReference type="EMBL" id="KAK3241119.1"/>
    </source>
</evidence>
<feature type="region of interest" description="Disordered" evidence="2">
    <location>
        <begin position="42"/>
        <end position="64"/>
    </location>
</feature>
<dbReference type="PANTHER" id="PTHR21207:SF2">
    <property type="entry name" value="PARKIN COREGULATED GENE PROTEIN"/>
    <property type="match status" value="1"/>
</dbReference>
<evidence type="ECO:0000256" key="2">
    <source>
        <dbReference type="SAM" id="MobiDB-lite"/>
    </source>
</evidence>
<feature type="domain" description="Response regulatory" evidence="3">
    <location>
        <begin position="356"/>
        <end position="473"/>
    </location>
</feature>
<feature type="compositionally biased region" description="Polar residues" evidence="2">
    <location>
        <begin position="46"/>
        <end position="57"/>
    </location>
</feature>
<dbReference type="GO" id="GO:0000160">
    <property type="term" value="P:phosphorelay signal transduction system"/>
    <property type="evidence" value="ECO:0007669"/>
    <property type="project" value="InterPro"/>
</dbReference>
<dbReference type="InterPro" id="IPR016024">
    <property type="entry name" value="ARM-type_fold"/>
</dbReference>
<sequence length="474" mass="51174">MSKNSSAEFRALETALPPPNYTDSFKAPTDLIAGAARQNNDRGYLASNSGRPASGSNRGAGGTKGALLSRAMEDGCPTTYTRHGYNATRVFNPIGQELADNHRGHSQLDRSVRAPPIFRRLGQAHLDASRMPRLRGMAAEEEAEEAEEAEAVSALLGPAPAAPATTFRKAFERGELPVTVSHQGATNGIKWKTPLDTYTFADFNRLLPFFLEGLCETSEKHRFVAIRGSLDLVKAVGENGLAEQIAPSLVRTVQGALAGPDVQVAGEALNVLNRLLDYQGVASALLLGMRPLLMACLRLSKKNTIITVGANRNKKVELRDLVQTFLEKSEERGGTKAFKIIKGCIPEYISCIKKPIALLVEGDRIDQKEGTTILKQLGYEVMVTASIAEAEGAIAMEGRNIDFLLADTGPRADPVGLVDMLLQSSRQKKVATVAVSATPSAGQRDYYLEGGFQAYLRKPLDISRVRVALEQQAS</sequence>
<feature type="modified residue" description="4-aspartylphosphate" evidence="1">
    <location>
        <position position="407"/>
    </location>
</feature>
<dbReference type="Pfam" id="PF10274">
    <property type="entry name" value="ParcG"/>
    <property type="match status" value="1"/>
</dbReference>
<dbReference type="GO" id="GO:0030544">
    <property type="term" value="F:Hsp70 protein binding"/>
    <property type="evidence" value="ECO:0007669"/>
    <property type="project" value="TreeGrafter"/>
</dbReference>
<dbReference type="Proteomes" id="UP001190700">
    <property type="component" value="Unassembled WGS sequence"/>
</dbReference>
<dbReference type="GO" id="GO:0051879">
    <property type="term" value="F:Hsp90 protein binding"/>
    <property type="evidence" value="ECO:0007669"/>
    <property type="project" value="TreeGrafter"/>
</dbReference>
<dbReference type="InterPro" id="IPR019399">
    <property type="entry name" value="Parkin_co-regulated_protein"/>
</dbReference>
<dbReference type="InterPro" id="IPR011006">
    <property type="entry name" value="CheY-like_superfamily"/>
</dbReference>
<dbReference type="PANTHER" id="PTHR21207">
    <property type="entry name" value="PARKIN COREGULATED GENE PROTEIN PARK2 COREGULATED"/>
    <property type="match status" value="1"/>
</dbReference>
<organism evidence="4 5">
    <name type="scientific">Cymbomonas tetramitiformis</name>
    <dbReference type="NCBI Taxonomy" id="36881"/>
    <lineage>
        <taxon>Eukaryota</taxon>
        <taxon>Viridiplantae</taxon>
        <taxon>Chlorophyta</taxon>
        <taxon>Pyramimonadophyceae</taxon>
        <taxon>Pyramimonadales</taxon>
        <taxon>Pyramimonadaceae</taxon>
        <taxon>Cymbomonas</taxon>
    </lineage>
</organism>
<dbReference type="CDD" id="cd00156">
    <property type="entry name" value="REC"/>
    <property type="match status" value="1"/>
</dbReference>
<evidence type="ECO:0000313" key="5">
    <source>
        <dbReference type="Proteomes" id="UP001190700"/>
    </source>
</evidence>
<proteinExistence type="predicted"/>
<keyword evidence="5" id="KW-1185">Reference proteome</keyword>
<evidence type="ECO:0000259" key="3">
    <source>
        <dbReference type="PROSITE" id="PS50110"/>
    </source>
</evidence>
<dbReference type="SUPFAM" id="SSF48371">
    <property type="entry name" value="ARM repeat"/>
    <property type="match status" value="1"/>
</dbReference>
<gene>
    <name evidence="4" type="ORF">CYMTET_49090</name>
</gene>
<keyword evidence="1" id="KW-0597">Phosphoprotein</keyword>
<feature type="region of interest" description="Disordered" evidence="2">
    <location>
        <begin position="1"/>
        <end position="23"/>
    </location>
</feature>
<reference evidence="4 5" key="1">
    <citation type="journal article" date="2015" name="Genome Biol. Evol.">
        <title>Comparative Genomics of a Bacterivorous Green Alga Reveals Evolutionary Causalities and Consequences of Phago-Mixotrophic Mode of Nutrition.</title>
        <authorList>
            <person name="Burns J.A."/>
            <person name="Paasch A."/>
            <person name="Narechania A."/>
            <person name="Kim E."/>
        </authorList>
    </citation>
    <scope>NUCLEOTIDE SEQUENCE [LARGE SCALE GENOMIC DNA]</scope>
    <source>
        <strain evidence="4 5">PLY_AMNH</strain>
    </source>
</reference>
<accession>A0AAE0EUW3</accession>
<dbReference type="PROSITE" id="PS50110">
    <property type="entry name" value="RESPONSE_REGULATORY"/>
    <property type="match status" value="1"/>
</dbReference>
<dbReference type="InterPro" id="IPR001789">
    <property type="entry name" value="Sig_transdc_resp-reg_receiver"/>
</dbReference>
<comment type="caution">
    <text evidence="4">The sequence shown here is derived from an EMBL/GenBank/DDBJ whole genome shotgun (WGS) entry which is preliminary data.</text>
</comment>
<protein>
    <recommendedName>
        <fullName evidence="3">Response regulatory domain-containing protein</fullName>
    </recommendedName>
</protein>
<dbReference type="EMBL" id="LGRX02033467">
    <property type="protein sequence ID" value="KAK3241119.1"/>
    <property type="molecule type" value="Genomic_DNA"/>
</dbReference>
<dbReference type="Gene3D" id="3.40.50.2300">
    <property type="match status" value="1"/>
</dbReference>
<dbReference type="SUPFAM" id="SSF52172">
    <property type="entry name" value="CheY-like"/>
    <property type="match status" value="1"/>
</dbReference>
<dbReference type="AlphaFoldDB" id="A0AAE0EUW3"/>
<evidence type="ECO:0000256" key="1">
    <source>
        <dbReference type="PROSITE-ProRule" id="PRU00169"/>
    </source>
</evidence>
<name>A0AAE0EUW3_9CHLO</name>